<dbReference type="InterPro" id="IPR015947">
    <property type="entry name" value="PUA-like_sf"/>
</dbReference>
<gene>
    <name evidence="2" type="ORF">E4P82_03970</name>
</gene>
<evidence type="ECO:0000259" key="1">
    <source>
        <dbReference type="PROSITE" id="PS51787"/>
    </source>
</evidence>
<dbReference type="Pfam" id="PF02190">
    <property type="entry name" value="LON_substr_bdg"/>
    <property type="match status" value="1"/>
</dbReference>
<proteinExistence type="predicted"/>
<dbReference type="EMBL" id="SPMZ01000012">
    <property type="protein sequence ID" value="NMQ18426.1"/>
    <property type="molecule type" value="Genomic_DNA"/>
</dbReference>
<evidence type="ECO:0000313" key="3">
    <source>
        <dbReference type="Proteomes" id="UP000760480"/>
    </source>
</evidence>
<keyword evidence="3" id="KW-1185">Reference proteome</keyword>
<dbReference type="PANTHER" id="PTHR46732:SF8">
    <property type="entry name" value="ATP-DEPENDENT PROTEASE LA (LON) DOMAIN PROTEIN"/>
    <property type="match status" value="1"/>
</dbReference>
<dbReference type="InterPro" id="IPR046336">
    <property type="entry name" value="Lon_prtase_N_sf"/>
</dbReference>
<dbReference type="Gene3D" id="1.10.4060.10">
    <property type="entry name" value="BPP1347 like domain"/>
    <property type="match status" value="1"/>
</dbReference>
<name>A0ABX1TKC0_9GAMM</name>
<accession>A0ABX1TKC0</accession>
<dbReference type="PROSITE" id="PS51787">
    <property type="entry name" value="LON_N"/>
    <property type="match status" value="1"/>
</dbReference>
<protein>
    <submittedName>
        <fullName evidence="2">Peptidase S16</fullName>
    </submittedName>
</protein>
<dbReference type="SUPFAM" id="SSF88697">
    <property type="entry name" value="PUA domain-like"/>
    <property type="match status" value="1"/>
</dbReference>
<dbReference type="InterPro" id="IPR003111">
    <property type="entry name" value="Lon_prtase_N"/>
</dbReference>
<reference evidence="2 3" key="1">
    <citation type="submission" date="2019-03" db="EMBL/GenBank/DDBJ databases">
        <title>Metabolic reconstructions from genomes of highly enriched 'Candidatus Accumulibacter' and 'Candidatus Competibacter' bioreactor populations.</title>
        <authorList>
            <person name="Annavajhala M.K."/>
            <person name="Welles L."/>
            <person name="Abbas B."/>
            <person name="Sorokin D."/>
            <person name="Park H."/>
            <person name="Van Loosdrecht M."/>
            <person name="Chandran K."/>
        </authorList>
    </citation>
    <scope>NUCLEOTIDE SEQUENCE [LARGE SCALE GENOMIC DNA]</scope>
    <source>
        <strain evidence="2 3">SBR_G</strain>
    </source>
</reference>
<comment type="caution">
    <text evidence="2">The sequence shown here is derived from an EMBL/GenBank/DDBJ whole genome shotgun (WGS) entry which is preliminary data.</text>
</comment>
<dbReference type="Gene3D" id="2.30.130.40">
    <property type="entry name" value="LON domain-like"/>
    <property type="match status" value="1"/>
</dbReference>
<evidence type="ECO:0000313" key="2">
    <source>
        <dbReference type="EMBL" id="NMQ18426.1"/>
    </source>
</evidence>
<organism evidence="2 3">
    <name type="scientific">Candidatus Competibacter phosphatis</name>
    <dbReference type="NCBI Taxonomy" id="221280"/>
    <lineage>
        <taxon>Bacteria</taxon>
        <taxon>Pseudomonadati</taxon>
        <taxon>Pseudomonadota</taxon>
        <taxon>Gammaproteobacteria</taxon>
        <taxon>Candidatus Competibacteraceae</taxon>
        <taxon>Candidatus Competibacter</taxon>
    </lineage>
</organism>
<dbReference type="SMART" id="SM00464">
    <property type="entry name" value="LON"/>
    <property type="match status" value="1"/>
</dbReference>
<feature type="domain" description="Lon N-terminal" evidence="1">
    <location>
        <begin position="4"/>
        <end position="197"/>
    </location>
</feature>
<sequence length="199" mass="22605">MTATQELPLFPLNTVLFPGGILPLRIFETRYLDLISTCLRTDSGFGVVTIHEGRETGSPPTRIHPVGTLARIVDFDQLDDGLLGITCLGTQRLRVVDHHARPDQLLIAQVRWLPDDPAQSTLPSHEPLVRVLRDLLDREELAPYRRFLTPDWENAAWVGNRLAEILPLPPHVRHTLLEMNEPRQRLDILLAIFQEQNIA</sequence>
<dbReference type="Proteomes" id="UP000760480">
    <property type="component" value="Unassembled WGS sequence"/>
</dbReference>
<dbReference type="PANTHER" id="PTHR46732">
    <property type="entry name" value="ATP-DEPENDENT PROTEASE LA (LON) DOMAIN PROTEIN"/>
    <property type="match status" value="1"/>
</dbReference>
<dbReference type="RefSeq" id="WP_169247688.1">
    <property type="nucleotide sequence ID" value="NZ_SPMZ01000012.1"/>
</dbReference>